<proteinExistence type="predicted"/>
<evidence type="ECO:0000313" key="1">
    <source>
        <dbReference type="EMBL" id="RDW92991.1"/>
    </source>
</evidence>
<organism evidence="1 2">
    <name type="scientific">Aspergillus mulundensis</name>
    <dbReference type="NCBI Taxonomy" id="1810919"/>
    <lineage>
        <taxon>Eukaryota</taxon>
        <taxon>Fungi</taxon>
        <taxon>Dikarya</taxon>
        <taxon>Ascomycota</taxon>
        <taxon>Pezizomycotina</taxon>
        <taxon>Eurotiomycetes</taxon>
        <taxon>Eurotiomycetidae</taxon>
        <taxon>Eurotiales</taxon>
        <taxon>Aspergillaceae</taxon>
        <taxon>Aspergillus</taxon>
        <taxon>Aspergillus subgen. Nidulantes</taxon>
    </lineage>
</organism>
<evidence type="ECO:0000313" key="2">
    <source>
        <dbReference type="Proteomes" id="UP000256690"/>
    </source>
</evidence>
<protein>
    <submittedName>
        <fullName evidence="1">Uncharacterized protein</fullName>
    </submittedName>
</protein>
<reference evidence="1 2" key="1">
    <citation type="journal article" date="2018" name="IMA Fungus">
        <title>IMA Genome-F 9: Draft genome sequence of Annulohypoxylon stygium, Aspergillus mulundensis, Berkeleyomyces basicola (syn. Thielaviopsis basicola), Ceratocystis smalleyi, two Cercospora beticola strains, Coleophoma cylindrospora, Fusarium fracticaudum, Phialophora cf. hyalina, and Morchella septimelata.</title>
        <authorList>
            <person name="Wingfield B.D."/>
            <person name="Bills G.F."/>
            <person name="Dong Y."/>
            <person name="Huang W."/>
            <person name="Nel W.J."/>
            <person name="Swalarsk-Parry B.S."/>
            <person name="Vaghefi N."/>
            <person name="Wilken P.M."/>
            <person name="An Z."/>
            <person name="de Beer Z.W."/>
            <person name="De Vos L."/>
            <person name="Chen L."/>
            <person name="Duong T.A."/>
            <person name="Gao Y."/>
            <person name="Hammerbacher A."/>
            <person name="Kikkert J.R."/>
            <person name="Li Y."/>
            <person name="Li H."/>
            <person name="Li K."/>
            <person name="Li Q."/>
            <person name="Liu X."/>
            <person name="Ma X."/>
            <person name="Naidoo K."/>
            <person name="Pethybridge S.J."/>
            <person name="Sun J."/>
            <person name="Steenkamp E.T."/>
            <person name="van der Nest M.A."/>
            <person name="van Wyk S."/>
            <person name="Wingfield M.J."/>
            <person name="Xiong C."/>
            <person name="Yue Q."/>
            <person name="Zhang X."/>
        </authorList>
    </citation>
    <scope>NUCLEOTIDE SEQUENCE [LARGE SCALE GENOMIC DNA]</scope>
    <source>
        <strain evidence="1 2">DSM 5745</strain>
    </source>
</reference>
<gene>
    <name evidence="1" type="ORF">DSM5745_00313</name>
</gene>
<comment type="caution">
    <text evidence="1">The sequence shown here is derived from an EMBL/GenBank/DDBJ whole genome shotgun (WGS) entry which is preliminary data.</text>
</comment>
<sequence>MWQGLDAQAEAAKVIKFLKKRHGKGGTKHSRALSLDTDSNILKRPISKRSCEQFVEYLKTIADRNAQELQAEDPDFEYNNIPLPDFTDNAANNVPIYKNYMSELGFALEEIDRKDWKK</sequence>
<name>A0A3D8T3G0_9EURO</name>
<dbReference type="Proteomes" id="UP000256690">
    <property type="component" value="Unassembled WGS sequence"/>
</dbReference>
<dbReference type="GeneID" id="38110683"/>
<dbReference type="RefSeq" id="XP_026608174.1">
    <property type="nucleotide sequence ID" value="XM_026742329.1"/>
</dbReference>
<dbReference type="AlphaFoldDB" id="A0A3D8T3G0"/>
<accession>A0A3D8T3G0</accession>
<keyword evidence="2" id="KW-1185">Reference proteome</keyword>
<dbReference type="EMBL" id="PVWQ01000001">
    <property type="protein sequence ID" value="RDW92991.1"/>
    <property type="molecule type" value="Genomic_DNA"/>
</dbReference>